<evidence type="ECO:0000259" key="1">
    <source>
        <dbReference type="Pfam" id="PF16889"/>
    </source>
</evidence>
<dbReference type="InterPro" id="IPR031680">
    <property type="entry name" value="Hepar_II_III_N"/>
</dbReference>
<dbReference type="SUPFAM" id="SSF48230">
    <property type="entry name" value="Chondroitin AC/alginate lyase"/>
    <property type="match status" value="1"/>
</dbReference>
<dbReference type="AlphaFoldDB" id="X0WTF1"/>
<dbReference type="Gene3D" id="1.50.10.100">
    <property type="entry name" value="Chondroitin AC/alginate lyase"/>
    <property type="match status" value="1"/>
</dbReference>
<comment type="caution">
    <text evidence="2">The sequence shown here is derived from an EMBL/GenBank/DDBJ whole genome shotgun (WGS) entry which is preliminary data.</text>
</comment>
<feature type="non-terminal residue" evidence="2">
    <location>
        <position position="262"/>
    </location>
</feature>
<reference evidence="2" key="1">
    <citation type="journal article" date="2014" name="Front. Microbiol.">
        <title>High frequency of phylogenetically diverse reductive dehalogenase-homologous genes in deep subseafloor sedimentary metagenomes.</title>
        <authorList>
            <person name="Kawai M."/>
            <person name="Futagami T."/>
            <person name="Toyoda A."/>
            <person name="Takaki Y."/>
            <person name="Nishi S."/>
            <person name="Hori S."/>
            <person name="Arai W."/>
            <person name="Tsubouchi T."/>
            <person name="Morono Y."/>
            <person name="Uchiyama I."/>
            <person name="Ito T."/>
            <person name="Fujiyama A."/>
            <person name="Inagaki F."/>
            <person name="Takami H."/>
        </authorList>
    </citation>
    <scope>NUCLEOTIDE SEQUENCE</scope>
    <source>
        <strain evidence="2">Expedition CK06-06</strain>
    </source>
</reference>
<dbReference type="PANTHER" id="PTHR39210:SF1">
    <property type="entry name" value="HEPARIN-SULFATE LYASE"/>
    <property type="match status" value="1"/>
</dbReference>
<accession>X0WTF1</accession>
<proteinExistence type="predicted"/>
<gene>
    <name evidence="2" type="ORF">S01H1_48085</name>
</gene>
<name>X0WTF1_9ZZZZ</name>
<dbReference type="EMBL" id="BARS01030865">
    <property type="protein sequence ID" value="GAG26457.1"/>
    <property type="molecule type" value="Genomic_DNA"/>
</dbReference>
<feature type="domain" description="Heparin-sulfate lyase N-terminal" evidence="1">
    <location>
        <begin position="52"/>
        <end position="238"/>
    </location>
</feature>
<feature type="non-terminal residue" evidence="2">
    <location>
        <position position="1"/>
    </location>
</feature>
<dbReference type="PANTHER" id="PTHR39210">
    <property type="entry name" value="HEPARIN-SULFATE LYASE"/>
    <property type="match status" value="1"/>
</dbReference>
<dbReference type="Pfam" id="PF16889">
    <property type="entry name" value="Hepar_II_III_N"/>
    <property type="match status" value="1"/>
</dbReference>
<protein>
    <recommendedName>
        <fullName evidence="1">Heparin-sulfate lyase N-terminal domain-containing protein</fullName>
    </recommendedName>
</protein>
<organism evidence="2">
    <name type="scientific">marine sediment metagenome</name>
    <dbReference type="NCBI Taxonomy" id="412755"/>
    <lineage>
        <taxon>unclassified sequences</taxon>
        <taxon>metagenomes</taxon>
        <taxon>ecological metagenomes</taxon>
    </lineage>
</organism>
<dbReference type="InterPro" id="IPR008929">
    <property type="entry name" value="Chondroitin_lyas"/>
</dbReference>
<evidence type="ECO:0000313" key="2">
    <source>
        <dbReference type="EMBL" id="GAG26457.1"/>
    </source>
</evidence>
<sequence length="262" mass="29015">FIGVARFVALVVCFVSGWAPAERPAQAGGIMTSVSEKDTSLASLRSEAVLGTLDLDRPELEAVKAKAEEGDRLGALAALLAHFRAKYPWPEATTTVGQDTVAAADRTVDHVLHWGPYDPADYGEDIDWAWDPAGDIEWVAAVYRFYWANALTEAFLATRDEKYAAAFVELTSDWIAKHPLENREQTHPVYTGWRGFAWLDIQTGIRATNLCKAFPTMVHGEAFTPAFLGVFLASLYDHQVKTEKLPMGKVHNKAIFEQRGFV</sequence>